<comment type="caution">
    <text evidence="3">The sequence shown here is derived from an EMBL/GenBank/DDBJ whole genome shotgun (WGS) entry which is preliminary data.</text>
</comment>
<evidence type="ECO:0000256" key="1">
    <source>
        <dbReference type="SAM" id="Phobius"/>
    </source>
</evidence>
<feature type="transmembrane region" description="Helical" evidence="1">
    <location>
        <begin position="263"/>
        <end position="285"/>
    </location>
</feature>
<accession>A0A5D0R832</accession>
<feature type="transmembrane region" description="Helical" evidence="1">
    <location>
        <begin position="94"/>
        <end position="111"/>
    </location>
</feature>
<gene>
    <name evidence="3" type="ORF">FVF75_15175</name>
</gene>
<feature type="transmembrane region" description="Helical" evidence="1">
    <location>
        <begin position="297"/>
        <end position="316"/>
    </location>
</feature>
<evidence type="ECO:0000313" key="3">
    <source>
        <dbReference type="EMBL" id="TYB77603.1"/>
    </source>
</evidence>
<keyword evidence="3" id="KW-0482">Metalloprotease</keyword>
<protein>
    <submittedName>
        <fullName evidence="3">CPBP family intramembrane metalloprotease</fullName>
    </submittedName>
</protein>
<feature type="transmembrane region" description="Helical" evidence="1">
    <location>
        <begin position="131"/>
        <end position="154"/>
    </location>
</feature>
<dbReference type="PANTHER" id="PTHR35797">
    <property type="entry name" value="PROTEASE-RELATED"/>
    <property type="match status" value="1"/>
</dbReference>
<dbReference type="EMBL" id="VSIY01000015">
    <property type="protein sequence ID" value="TYB77603.1"/>
    <property type="molecule type" value="Genomic_DNA"/>
</dbReference>
<feature type="transmembrane region" description="Helical" evidence="1">
    <location>
        <begin position="234"/>
        <end position="257"/>
    </location>
</feature>
<feature type="domain" description="CAAX prenyl protease 2/Lysostaphin resistance protein A-like" evidence="2">
    <location>
        <begin position="169"/>
        <end position="277"/>
    </location>
</feature>
<dbReference type="GO" id="GO:0006508">
    <property type="term" value="P:proteolysis"/>
    <property type="evidence" value="ECO:0007669"/>
    <property type="project" value="UniProtKB-KW"/>
</dbReference>
<sequence>MSSGVMAGGLRCRAGRDYAHAGRRPTGRVGECDAGPHFPAPGAVLDMPGLGKGADESMRHPFLAFVTTAYALSWSAWIFGFWQGEGPLATLGHYAGGFGPLLAALIVTIALGRDPWAWFKGLFKWRLGLGWYLFVLGFPVLLVAIASALFVALGHSIDFSLAPARLASYAPLFVFMALIGGGNEEPGWRGFGLPTLQETLTPFRATLLLGLVWAFWHFPLLWGDPAVRAGEVPVSALGVQVGFLLVSITAHAFWYTWLINRTGSVFLCILLHAGYNTSNGLLVLVSEADMAGDAGGVLLALMTAVVLGSVLVLLAATRGRLGKPA</sequence>
<keyword evidence="1" id="KW-0472">Membrane</keyword>
<dbReference type="InterPro" id="IPR042150">
    <property type="entry name" value="MmRce1-like"/>
</dbReference>
<name>A0A5D0R832_9RHOB</name>
<feature type="transmembrane region" description="Helical" evidence="1">
    <location>
        <begin position="62"/>
        <end position="82"/>
    </location>
</feature>
<keyword evidence="3" id="KW-0378">Hydrolase</keyword>
<evidence type="ECO:0000259" key="2">
    <source>
        <dbReference type="Pfam" id="PF02517"/>
    </source>
</evidence>
<proteinExistence type="predicted"/>
<keyword evidence="3" id="KW-0645">Protease</keyword>
<dbReference type="GO" id="GO:0008237">
    <property type="term" value="F:metallopeptidase activity"/>
    <property type="evidence" value="ECO:0007669"/>
    <property type="project" value="UniProtKB-KW"/>
</dbReference>
<dbReference type="GO" id="GO:0004175">
    <property type="term" value="F:endopeptidase activity"/>
    <property type="evidence" value="ECO:0007669"/>
    <property type="project" value="UniProtKB-ARBA"/>
</dbReference>
<keyword evidence="4" id="KW-1185">Reference proteome</keyword>
<dbReference type="GO" id="GO:0080120">
    <property type="term" value="P:CAAX-box protein maturation"/>
    <property type="evidence" value="ECO:0007669"/>
    <property type="project" value="UniProtKB-ARBA"/>
</dbReference>
<dbReference type="Proteomes" id="UP000322080">
    <property type="component" value="Unassembled WGS sequence"/>
</dbReference>
<keyword evidence="1" id="KW-0812">Transmembrane</keyword>
<dbReference type="Pfam" id="PF02517">
    <property type="entry name" value="Rce1-like"/>
    <property type="match status" value="1"/>
</dbReference>
<dbReference type="PANTHER" id="PTHR35797:SF1">
    <property type="entry name" value="PROTEASE"/>
    <property type="match status" value="1"/>
</dbReference>
<dbReference type="AlphaFoldDB" id="A0A5D0R832"/>
<reference evidence="3 4" key="1">
    <citation type="submission" date="2019-08" db="EMBL/GenBank/DDBJ databases">
        <title>Identification of a novel species of the genus Boseongicola.</title>
        <authorList>
            <person name="Zhang X.-Q."/>
        </authorList>
    </citation>
    <scope>NUCLEOTIDE SEQUENCE [LARGE SCALE GENOMIC DNA]</scope>
    <source>
        <strain evidence="3 4">HY14</strain>
    </source>
</reference>
<organism evidence="3 4">
    <name type="scientific">Maritimibacter fusiformis</name>
    <dbReference type="NCBI Taxonomy" id="2603819"/>
    <lineage>
        <taxon>Bacteria</taxon>
        <taxon>Pseudomonadati</taxon>
        <taxon>Pseudomonadota</taxon>
        <taxon>Alphaproteobacteria</taxon>
        <taxon>Rhodobacterales</taxon>
        <taxon>Roseobacteraceae</taxon>
        <taxon>Maritimibacter</taxon>
    </lineage>
</organism>
<keyword evidence="1" id="KW-1133">Transmembrane helix</keyword>
<evidence type="ECO:0000313" key="4">
    <source>
        <dbReference type="Proteomes" id="UP000322080"/>
    </source>
</evidence>
<feature type="transmembrane region" description="Helical" evidence="1">
    <location>
        <begin position="166"/>
        <end position="183"/>
    </location>
</feature>
<dbReference type="InterPro" id="IPR003675">
    <property type="entry name" value="Rce1/LyrA-like_dom"/>
</dbReference>
<feature type="transmembrane region" description="Helical" evidence="1">
    <location>
        <begin position="203"/>
        <end position="222"/>
    </location>
</feature>